<dbReference type="AlphaFoldDB" id="A0A846Y155"/>
<keyword evidence="3" id="KW-0963">Cytoplasm</keyword>
<name>A0A846Y155_9NOCA</name>
<evidence type="ECO:0000313" key="5">
    <source>
        <dbReference type="EMBL" id="NKY53003.1"/>
    </source>
</evidence>
<evidence type="ECO:0000313" key="6">
    <source>
        <dbReference type="Proteomes" id="UP000565711"/>
    </source>
</evidence>
<dbReference type="InterPro" id="IPR025734">
    <property type="entry name" value="EspG"/>
</dbReference>
<dbReference type="Pfam" id="PF14011">
    <property type="entry name" value="ESX-1_EspG"/>
    <property type="match status" value="1"/>
</dbReference>
<organism evidence="5 6">
    <name type="scientific">Nocardia vermiculata</name>
    <dbReference type="NCBI Taxonomy" id="257274"/>
    <lineage>
        <taxon>Bacteria</taxon>
        <taxon>Bacillati</taxon>
        <taxon>Actinomycetota</taxon>
        <taxon>Actinomycetes</taxon>
        <taxon>Mycobacteriales</taxon>
        <taxon>Nocardiaceae</taxon>
        <taxon>Nocardia</taxon>
    </lineage>
</organism>
<keyword evidence="6" id="KW-1185">Reference proteome</keyword>
<sequence>MAEWNWEPDDFAALWLGDARDRLPRPLSYTSRFAGANEARAHRIAVRARYQGEEAEQIRLAFHTLDTCRLRIQVLGESTTLGNGQPREYRVLSARNDDHAVMLTQTAADGIHGRIRCRLFRTEQMAPRLAHILPTCPPGTAPKETFHLDELRQQTQAGYGRSARERYERRIRGTRVGGVAGLLTGPLHTTTEPWFTAQWLDVAGDGRYLQQVTREHLSIRPADTGALTSLFNAWIDRAWKQLQDNAYQIG</sequence>
<comment type="subcellular location">
    <subcellularLocation>
        <location evidence="1">Cytoplasm</location>
    </subcellularLocation>
</comment>
<comment type="caution">
    <text evidence="5">The sequence shown here is derived from an EMBL/GenBank/DDBJ whole genome shotgun (WGS) entry which is preliminary data.</text>
</comment>
<keyword evidence="4" id="KW-0143">Chaperone</keyword>
<proteinExistence type="inferred from homology"/>
<reference evidence="5 6" key="1">
    <citation type="submission" date="2020-04" db="EMBL/GenBank/DDBJ databases">
        <title>MicrobeNet Type strains.</title>
        <authorList>
            <person name="Nicholson A.C."/>
        </authorList>
    </citation>
    <scope>NUCLEOTIDE SEQUENCE [LARGE SCALE GENOMIC DNA]</scope>
    <source>
        <strain evidence="5 6">JCM 12354</strain>
    </source>
</reference>
<dbReference type="RefSeq" id="WP_067873246.1">
    <property type="nucleotide sequence ID" value="NZ_JAAXOP010000015.1"/>
</dbReference>
<accession>A0A846Y155</accession>
<dbReference type="EMBL" id="JAAXOP010000015">
    <property type="protein sequence ID" value="NKY53003.1"/>
    <property type="molecule type" value="Genomic_DNA"/>
</dbReference>
<dbReference type="Proteomes" id="UP000565711">
    <property type="component" value="Unassembled WGS sequence"/>
</dbReference>
<comment type="similarity">
    <text evidence="2">Belongs to the EspG family.</text>
</comment>
<evidence type="ECO:0000256" key="1">
    <source>
        <dbReference type="ARBA" id="ARBA00004496"/>
    </source>
</evidence>
<gene>
    <name evidence="5" type="ORF">HGA08_22625</name>
</gene>
<evidence type="ECO:0000256" key="3">
    <source>
        <dbReference type="ARBA" id="ARBA00022490"/>
    </source>
</evidence>
<evidence type="ECO:0000256" key="4">
    <source>
        <dbReference type="ARBA" id="ARBA00023186"/>
    </source>
</evidence>
<protein>
    <submittedName>
        <fullName evidence="5">ESX secretion-associated protein EspG</fullName>
    </submittedName>
</protein>
<evidence type="ECO:0000256" key="2">
    <source>
        <dbReference type="ARBA" id="ARBA00006411"/>
    </source>
</evidence>